<sequence length="281" mass="31251">MDDLKLIELVRANTQAYSTVNTICDLLIHSIGLIGLAISYALSVSSLLGGVVNAFVETEREMVSVERVYQYIDSVQAEEDQKQVTQPCPYGWPIQGAIIFCNVSLRYRDNLPLSLNGVNFRTRPAEKVGIVGRTGAGKSSLFMALFRLTEITEGQIYIDTVDISLLNLTDLRQVSRIAIIPQDSFLFSGTVRENLDPGGNRYVDAELWSALQRCHLGAVVRRMGGLEAQVNAGEVTFSAGQCQLFCLARALLHNAKQQTIRYQEIQPEGPNYVREEFQSKK</sequence>
<evidence type="ECO:0000256" key="2">
    <source>
        <dbReference type="ARBA" id="ARBA00022741"/>
    </source>
</evidence>
<reference evidence="7" key="1">
    <citation type="submission" date="2013-04" db="EMBL/GenBank/DDBJ databases">
        <authorList>
            <person name="Qu J."/>
            <person name="Murali S.C."/>
            <person name="Bandaranaike D."/>
            <person name="Bellair M."/>
            <person name="Blankenburg K."/>
            <person name="Chao H."/>
            <person name="Dinh H."/>
            <person name="Doddapaneni H."/>
            <person name="Downs B."/>
            <person name="Dugan-Rocha S."/>
            <person name="Elkadiri S."/>
            <person name="Gnanaolivu R.D."/>
            <person name="Hernandez B."/>
            <person name="Javaid M."/>
            <person name="Jayaseelan J.C."/>
            <person name="Lee S."/>
            <person name="Li M."/>
            <person name="Ming W."/>
            <person name="Munidasa M."/>
            <person name="Muniz J."/>
            <person name="Nguyen L."/>
            <person name="Ongeri F."/>
            <person name="Osuji N."/>
            <person name="Pu L.-L."/>
            <person name="Puazo M."/>
            <person name="Qu C."/>
            <person name="Quiroz J."/>
            <person name="Raj R."/>
            <person name="Weissenberger G."/>
            <person name="Xin Y."/>
            <person name="Zou X."/>
            <person name="Han Y."/>
            <person name="Richards S."/>
            <person name="Worley K."/>
            <person name="Muzny D."/>
            <person name="Gibbs R."/>
        </authorList>
    </citation>
    <scope>NUCLEOTIDE SEQUENCE</scope>
    <source>
        <strain evidence="7">Sampled in the wild</strain>
    </source>
</reference>
<keyword evidence="5" id="KW-0472">Membrane</keyword>
<keyword evidence="4" id="KW-1133">Transmembrane helix</keyword>
<evidence type="ECO:0000256" key="4">
    <source>
        <dbReference type="ARBA" id="ARBA00022989"/>
    </source>
</evidence>
<evidence type="ECO:0000256" key="5">
    <source>
        <dbReference type="ARBA" id="ARBA00023136"/>
    </source>
</evidence>
<accession>A0A8K0KNQ1</accession>
<keyword evidence="2" id="KW-0547">Nucleotide-binding</keyword>
<dbReference type="GO" id="GO:0016020">
    <property type="term" value="C:membrane"/>
    <property type="evidence" value="ECO:0007669"/>
    <property type="project" value="InterPro"/>
</dbReference>
<keyword evidence="8" id="KW-1185">Reference proteome</keyword>
<evidence type="ECO:0000313" key="8">
    <source>
        <dbReference type="Proteomes" id="UP000792457"/>
    </source>
</evidence>
<dbReference type="Pfam" id="PF00005">
    <property type="entry name" value="ABC_tran"/>
    <property type="match status" value="1"/>
</dbReference>
<proteinExistence type="predicted"/>
<dbReference type="PANTHER" id="PTHR24223">
    <property type="entry name" value="ATP-BINDING CASSETTE SUB-FAMILY C"/>
    <property type="match status" value="1"/>
</dbReference>
<dbReference type="EMBL" id="KZ309098">
    <property type="protein sequence ID" value="KAG8236970.1"/>
    <property type="molecule type" value="Genomic_DNA"/>
</dbReference>
<dbReference type="GO" id="GO:0016887">
    <property type="term" value="F:ATP hydrolysis activity"/>
    <property type="evidence" value="ECO:0007669"/>
    <property type="project" value="InterPro"/>
</dbReference>
<dbReference type="InterPro" id="IPR036640">
    <property type="entry name" value="ABC1_TM_sf"/>
</dbReference>
<evidence type="ECO:0000256" key="1">
    <source>
        <dbReference type="ARBA" id="ARBA00022692"/>
    </source>
</evidence>
<dbReference type="InterPro" id="IPR027417">
    <property type="entry name" value="P-loop_NTPase"/>
</dbReference>
<dbReference type="GO" id="GO:0042626">
    <property type="term" value="F:ATPase-coupled transmembrane transporter activity"/>
    <property type="evidence" value="ECO:0007669"/>
    <property type="project" value="TreeGrafter"/>
</dbReference>
<feature type="domain" description="ABC transporter" evidence="6">
    <location>
        <begin position="115"/>
        <end position="256"/>
    </location>
</feature>
<comment type="caution">
    <text evidence="7">The sequence shown here is derived from an EMBL/GenBank/DDBJ whole genome shotgun (WGS) entry which is preliminary data.</text>
</comment>
<evidence type="ECO:0000313" key="7">
    <source>
        <dbReference type="EMBL" id="KAG8236970.1"/>
    </source>
</evidence>
<name>A0A8K0KNQ1_LADFU</name>
<protein>
    <recommendedName>
        <fullName evidence="6">ABC transporter domain-containing protein</fullName>
    </recommendedName>
</protein>
<gene>
    <name evidence="7" type="ORF">J437_LFUL016541</name>
</gene>
<dbReference type="SUPFAM" id="SSF52540">
    <property type="entry name" value="P-loop containing nucleoside triphosphate hydrolases"/>
    <property type="match status" value="1"/>
</dbReference>
<dbReference type="GO" id="GO:0005524">
    <property type="term" value="F:ATP binding"/>
    <property type="evidence" value="ECO:0007669"/>
    <property type="project" value="UniProtKB-KW"/>
</dbReference>
<dbReference type="InterPro" id="IPR003439">
    <property type="entry name" value="ABC_transporter-like_ATP-bd"/>
</dbReference>
<reference evidence="7" key="2">
    <citation type="submission" date="2017-10" db="EMBL/GenBank/DDBJ databases">
        <title>Ladona fulva Genome sequencing and assembly.</title>
        <authorList>
            <person name="Murali S."/>
            <person name="Richards S."/>
            <person name="Bandaranaike D."/>
            <person name="Bellair M."/>
            <person name="Blankenburg K."/>
            <person name="Chao H."/>
            <person name="Dinh H."/>
            <person name="Doddapaneni H."/>
            <person name="Dugan-Rocha S."/>
            <person name="Elkadiri S."/>
            <person name="Gnanaolivu R."/>
            <person name="Hernandez B."/>
            <person name="Skinner E."/>
            <person name="Javaid M."/>
            <person name="Lee S."/>
            <person name="Li M."/>
            <person name="Ming W."/>
            <person name="Munidasa M."/>
            <person name="Muniz J."/>
            <person name="Nguyen L."/>
            <person name="Hughes D."/>
            <person name="Osuji N."/>
            <person name="Pu L.-L."/>
            <person name="Puazo M."/>
            <person name="Qu C."/>
            <person name="Quiroz J."/>
            <person name="Raj R."/>
            <person name="Weissenberger G."/>
            <person name="Xin Y."/>
            <person name="Zou X."/>
            <person name="Han Y."/>
            <person name="Worley K."/>
            <person name="Muzny D."/>
            <person name="Gibbs R."/>
        </authorList>
    </citation>
    <scope>NUCLEOTIDE SEQUENCE</scope>
    <source>
        <strain evidence="7">Sampled in the wild</strain>
    </source>
</reference>
<dbReference type="Proteomes" id="UP000792457">
    <property type="component" value="Unassembled WGS sequence"/>
</dbReference>
<keyword evidence="1" id="KW-0812">Transmembrane</keyword>
<dbReference type="InterPro" id="IPR050173">
    <property type="entry name" value="ABC_transporter_C-like"/>
</dbReference>
<evidence type="ECO:0000256" key="3">
    <source>
        <dbReference type="ARBA" id="ARBA00022840"/>
    </source>
</evidence>
<dbReference type="FunFam" id="3.40.50.300:FF:004162">
    <property type="entry name" value="ATP binding cassette subfamily C member 5"/>
    <property type="match status" value="1"/>
</dbReference>
<keyword evidence="3" id="KW-0067">ATP-binding</keyword>
<dbReference type="OrthoDB" id="6500128at2759"/>
<dbReference type="Gene3D" id="3.40.50.300">
    <property type="entry name" value="P-loop containing nucleotide triphosphate hydrolases"/>
    <property type="match status" value="1"/>
</dbReference>
<organism evidence="7 8">
    <name type="scientific">Ladona fulva</name>
    <name type="common">Scarce chaser dragonfly</name>
    <name type="synonym">Libellula fulva</name>
    <dbReference type="NCBI Taxonomy" id="123851"/>
    <lineage>
        <taxon>Eukaryota</taxon>
        <taxon>Metazoa</taxon>
        <taxon>Ecdysozoa</taxon>
        <taxon>Arthropoda</taxon>
        <taxon>Hexapoda</taxon>
        <taxon>Insecta</taxon>
        <taxon>Pterygota</taxon>
        <taxon>Palaeoptera</taxon>
        <taxon>Odonata</taxon>
        <taxon>Epiprocta</taxon>
        <taxon>Anisoptera</taxon>
        <taxon>Libelluloidea</taxon>
        <taxon>Libellulidae</taxon>
        <taxon>Ladona</taxon>
    </lineage>
</organism>
<evidence type="ECO:0000259" key="6">
    <source>
        <dbReference type="Pfam" id="PF00005"/>
    </source>
</evidence>
<dbReference type="PANTHER" id="PTHR24223:SF330">
    <property type="entry name" value="ATP-BINDING CASSETTE SUB-FAMILY C MEMBER 10"/>
    <property type="match status" value="1"/>
</dbReference>
<dbReference type="AlphaFoldDB" id="A0A8K0KNQ1"/>
<dbReference type="Gene3D" id="1.20.1560.10">
    <property type="entry name" value="ABC transporter type 1, transmembrane domain"/>
    <property type="match status" value="1"/>
</dbReference>